<protein>
    <recommendedName>
        <fullName evidence="4">DUF3953 domain-containing protein</fullName>
    </recommendedName>
</protein>
<evidence type="ECO:0000313" key="2">
    <source>
        <dbReference type="EMBL" id="CAH0314107.1"/>
    </source>
</evidence>
<dbReference type="Pfam" id="PF13129">
    <property type="entry name" value="DUF3953"/>
    <property type="match status" value="1"/>
</dbReference>
<evidence type="ECO:0008006" key="4">
    <source>
        <dbReference type="Google" id="ProtNLM"/>
    </source>
</evidence>
<feature type="transmembrane region" description="Helical" evidence="1">
    <location>
        <begin position="54"/>
        <end position="74"/>
    </location>
</feature>
<dbReference type="InterPro" id="IPR025018">
    <property type="entry name" value="DUF3953"/>
</dbReference>
<evidence type="ECO:0000313" key="3">
    <source>
        <dbReference type="Proteomes" id="UP000789326"/>
    </source>
</evidence>
<comment type="caution">
    <text evidence="2">The sequence shown here is derived from an EMBL/GenBank/DDBJ whole genome shotgun (WGS) entry which is preliminary data.</text>
</comment>
<name>A0A9W4PKC6_9BACI</name>
<gene>
    <name evidence="2" type="ORF">SRABI133_05063</name>
</gene>
<proteinExistence type="predicted"/>
<keyword evidence="1" id="KW-0812">Transmembrane</keyword>
<dbReference type="EMBL" id="CAKKMG010000152">
    <property type="protein sequence ID" value="CAH0314107.1"/>
    <property type="molecule type" value="Genomic_DNA"/>
</dbReference>
<keyword evidence="1" id="KW-0472">Membrane</keyword>
<reference evidence="2" key="1">
    <citation type="submission" date="2021-11" db="EMBL/GenBank/DDBJ databases">
        <authorList>
            <person name="Bulgarelli D."/>
        </authorList>
    </citation>
    <scope>NUCLEOTIDE SEQUENCE</scope>
    <source>
        <strain evidence="2">Bi133</strain>
    </source>
</reference>
<dbReference type="AlphaFoldDB" id="A0A9W4PKC6"/>
<feature type="transmembrane region" description="Helical" evidence="1">
    <location>
        <begin position="31"/>
        <end position="47"/>
    </location>
</feature>
<sequence>MKMVRIILAIVVIVLSGYILITQTLELMPDYMFFLGALILVIGLAELQKDRKVWGYLNIAISLFVFCASIQDFLMNLRVR</sequence>
<feature type="transmembrane region" description="Helical" evidence="1">
    <location>
        <begin position="7"/>
        <end position="25"/>
    </location>
</feature>
<accession>A0A9W4PKC6</accession>
<keyword evidence="1" id="KW-1133">Transmembrane helix</keyword>
<organism evidence="2 3">
    <name type="scientific">Peribacillus simplex</name>
    <dbReference type="NCBI Taxonomy" id="1478"/>
    <lineage>
        <taxon>Bacteria</taxon>
        <taxon>Bacillati</taxon>
        <taxon>Bacillota</taxon>
        <taxon>Bacilli</taxon>
        <taxon>Bacillales</taxon>
        <taxon>Bacillaceae</taxon>
        <taxon>Peribacillus</taxon>
    </lineage>
</organism>
<evidence type="ECO:0000256" key="1">
    <source>
        <dbReference type="SAM" id="Phobius"/>
    </source>
</evidence>
<dbReference type="Proteomes" id="UP000789326">
    <property type="component" value="Unassembled WGS sequence"/>
</dbReference>